<dbReference type="Proteomes" id="UP000053890">
    <property type="component" value="Unassembled WGS sequence"/>
</dbReference>
<feature type="compositionally biased region" description="Low complexity" evidence="5">
    <location>
        <begin position="58"/>
        <end position="83"/>
    </location>
</feature>
<protein>
    <recommendedName>
        <fullName evidence="6">RanBP2-type domain-containing protein</fullName>
    </recommendedName>
</protein>
<dbReference type="OrthoDB" id="2537306at2759"/>
<feature type="region of interest" description="Disordered" evidence="5">
    <location>
        <begin position="581"/>
        <end position="607"/>
    </location>
</feature>
<gene>
    <name evidence="7" type="ORF">RHOBADRAFT_56118</name>
</gene>
<feature type="domain" description="RanBP2-type" evidence="6">
    <location>
        <begin position="413"/>
        <end position="436"/>
    </location>
</feature>
<feature type="region of interest" description="Disordered" evidence="5">
    <location>
        <begin position="506"/>
        <end position="567"/>
    </location>
</feature>
<dbReference type="GO" id="GO:0008270">
    <property type="term" value="F:zinc ion binding"/>
    <property type="evidence" value="ECO:0007669"/>
    <property type="project" value="UniProtKB-KW"/>
</dbReference>
<feature type="compositionally biased region" description="Low complexity" evidence="5">
    <location>
        <begin position="595"/>
        <end position="607"/>
    </location>
</feature>
<dbReference type="PROSITE" id="PS01358">
    <property type="entry name" value="ZF_RANBP2_1"/>
    <property type="match status" value="1"/>
</dbReference>
<dbReference type="OMA" id="VGPMVVQ"/>
<dbReference type="AlphaFoldDB" id="A0A0P9EF21"/>
<dbReference type="STRING" id="578459.A0A0P9EF21"/>
<dbReference type="GeneID" id="28978643"/>
<evidence type="ECO:0000256" key="3">
    <source>
        <dbReference type="ARBA" id="ARBA00022833"/>
    </source>
</evidence>
<evidence type="ECO:0000313" key="8">
    <source>
        <dbReference type="Proteomes" id="UP000053890"/>
    </source>
</evidence>
<reference evidence="7 8" key="1">
    <citation type="journal article" date="2015" name="Front. Microbiol.">
        <title>Genome sequence of the plant growth promoting endophytic yeast Rhodotorula graminis WP1.</title>
        <authorList>
            <person name="Firrincieli A."/>
            <person name="Otillar R."/>
            <person name="Salamov A."/>
            <person name="Schmutz J."/>
            <person name="Khan Z."/>
            <person name="Redman R.S."/>
            <person name="Fleck N.D."/>
            <person name="Lindquist E."/>
            <person name="Grigoriev I.V."/>
            <person name="Doty S.L."/>
        </authorList>
    </citation>
    <scope>NUCLEOTIDE SEQUENCE [LARGE SCALE GENOMIC DNA]</scope>
    <source>
        <strain evidence="7 8">WP1</strain>
    </source>
</reference>
<accession>A0A0P9EF21</accession>
<organism evidence="7 8">
    <name type="scientific">Rhodotorula graminis (strain WP1)</name>
    <dbReference type="NCBI Taxonomy" id="578459"/>
    <lineage>
        <taxon>Eukaryota</taxon>
        <taxon>Fungi</taxon>
        <taxon>Dikarya</taxon>
        <taxon>Basidiomycota</taxon>
        <taxon>Pucciniomycotina</taxon>
        <taxon>Microbotryomycetes</taxon>
        <taxon>Sporidiobolales</taxon>
        <taxon>Sporidiobolaceae</taxon>
        <taxon>Rhodotorula</taxon>
    </lineage>
</organism>
<keyword evidence="1" id="KW-0479">Metal-binding</keyword>
<feature type="compositionally biased region" description="Pro residues" evidence="5">
    <location>
        <begin position="584"/>
        <end position="594"/>
    </location>
</feature>
<proteinExistence type="predicted"/>
<evidence type="ECO:0000256" key="5">
    <source>
        <dbReference type="SAM" id="MobiDB-lite"/>
    </source>
</evidence>
<feature type="region of interest" description="Disordered" evidence="5">
    <location>
        <begin position="1"/>
        <end position="98"/>
    </location>
</feature>
<sequence length="659" mass="69296">MSDLVQHGSPGPATATQRQHDSPTSRFGIPDLPWPTSRTARASLFDPALDSPSPPSHAHPSPATTTSPSDKTSSSSRTSPATSFNWTSGDGEQDVKREDQVGAVEVGTGKDKAHWFGLSVQGLSASAVPTRSFSDDYFSSSHKLGPDIRVDIGLGIQADQGGMHTIEDDLATRTAHLDLRKTRSASPLEARRDSFTFFPSPSLLGGSPSPRKIHSFASSAALRSPQRPAFRREMTAPVVRLESQVAERSTAPTTWLNGRRELWSSTTVPSTPGPHESPPLVPVPALHNLPPRPGPHTPHAPPIFDLDKHLFGTPTRPVPLAPPSHRRAPPIPLPPLPPLAPLPTPALAPAKSLDSAHVRAHTMYPLSPADTERVAQLHGGRVPSLQQLAPPQHEATATAPVVNTGNVGPMVVQVGDWRCGVCAFINWRRRKICVKCFPHANDLGDILTIKSQQAASLARGSSSPVALATSSPSASASAPRTGPPSTSPGIPHAYFASAPPCSNLPVTRSPPHVSHDAHVHVGGSSPFAGPHALSRPALVPVQPAQSRPPTRPPLVPTRSYPSAFPDDSKWTTSAPLCEFCPRSTAPPPPPPSHVSPPSSTVPAALSPLPHSIWAPPPASKAILSAPSSASASDLAARQAATERVRAIVQARAASAAGRR</sequence>
<keyword evidence="3" id="KW-0862">Zinc</keyword>
<evidence type="ECO:0000256" key="2">
    <source>
        <dbReference type="ARBA" id="ARBA00022771"/>
    </source>
</evidence>
<evidence type="ECO:0000259" key="6">
    <source>
        <dbReference type="PROSITE" id="PS50199"/>
    </source>
</evidence>
<keyword evidence="8" id="KW-1185">Reference proteome</keyword>
<evidence type="ECO:0000313" key="7">
    <source>
        <dbReference type="EMBL" id="KPV71974.1"/>
    </source>
</evidence>
<keyword evidence="2 4" id="KW-0863">Zinc-finger</keyword>
<feature type="region of interest" description="Disordered" evidence="5">
    <location>
        <begin position="464"/>
        <end position="492"/>
    </location>
</feature>
<name>A0A0P9EF21_RHOGW</name>
<dbReference type="RefSeq" id="XP_018268023.1">
    <property type="nucleotide sequence ID" value="XM_018418195.1"/>
</dbReference>
<dbReference type="Gene3D" id="4.10.1060.10">
    <property type="entry name" value="Zinc finger, RanBP2-type"/>
    <property type="match status" value="1"/>
</dbReference>
<dbReference type="InterPro" id="IPR001876">
    <property type="entry name" value="Znf_RanBP2"/>
</dbReference>
<dbReference type="PROSITE" id="PS50199">
    <property type="entry name" value="ZF_RANBP2_2"/>
    <property type="match status" value="1"/>
</dbReference>
<dbReference type="EMBL" id="KQ474089">
    <property type="protein sequence ID" value="KPV71974.1"/>
    <property type="molecule type" value="Genomic_DNA"/>
</dbReference>
<evidence type="ECO:0000256" key="4">
    <source>
        <dbReference type="PROSITE-ProRule" id="PRU00322"/>
    </source>
</evidence>
<evidence type="ECO:0000256" key="1">
    <source>
        <dbReference type="ARBA" id="ARBA00022723"/>
    </source>
</evidence>
<feature type="compositionally biased region" description="Low complexity" evidence="5">
    <location>
        <begin position="464"/>
        <end position="480"/>
    </location>
</feature>